<dbReference type="Proteomes" id="UP001500320">
    <property type="component" value="Unassembled WGS sequence"/>
</dbReference>
<dbReference type="Gene3D" id="3.90.79.10">
    <property type="entry name" value="Nucleoside Triphosphate Pyrophosphohydrolase"/>
    <property type="match status" value="1"/>
</dbReference>
<dbReference type="PANTHER" id="PTHR43736">
    <property type="entry name" value="ADP-RIBOSE PYROPHOSPHATASE"/>
    <property type="match status" value="1"/>
</dbReference>
<dbReference type="RefSeq" id="WP_344858177.1">
    <property type="nucleotide sequence ID" value="NZ_BAAAUT010000013.1"/>
</dbReference>
<evidence type="ECO:0000259" key="4">
    <source>
        <dbReference type="PROSITE" id="PS51462"/>
    </source>
</evidence>
<sequence length="134" mass="13777">MGAIVFDRSRRLLLVRRGRPPGEGLWSLPGGRVEPGESDAEAVAREVMEETGLAVSVGPLAGTVDRPAPGGGVYEIRDYLAEVTGGVLAAGDDAADARWFAPEELPRLPLTSGLLEALTGWGVIGPPSGSSATG</sequence>
<evidence type="ECO:0000256" key="1">
    <source>
        <dbReference type="ARBA" id="ARBA00005582"/>
    </source>
</evidence>
<reference evidence="6" key="1">
    <citation type="journal article" date="2019" name="Int. J. Syst. Evol. Microbiol.">
        <title>The Global Catalogue of Microorganisms (GCM) 10K type strain sequencing project: providing services to taxonomists for standard genome sequencing and annotation.</title>
        <authorList>
            <consortium name="The Broad Institute Genomics Platform"/>
            <consortium name="The Broad Institute Genome Sequencing Center for Infectious Disease"/>
            <person name="Wu L."/>
            <person name="Ma J."/>
        </authorList>
    </citation>
    <scope>NUCLEOTIDE SEQUENCE [LARGE SCALE GENOMIC DNA]</scope>
    <source>
        <strain evidence="6">JCM 9373</strain>
    </source>
</reference>
<evidence type="ECO:0000313" key="6">
    <source>
        <dbReference type="Proteomes" id="UP001500320"/>
    </source>
</evidence>
<evidence type="ECO:0000256" key="2">
    <source>
        <dbReference type="ARBA" id="ARBA00022801"/>
    </source>
</evidence>
<dbReference type="Pfam" id="PF00293">
    <property type="entry name" value="NUDIX"/>
    <property type="match status" value="1"/>
</dbReference>
<dbReference type="SUPFAM" id="SSF55811">
    <property type="entry name" value="Nudix"/>
    <property type="match status" value="1"/>
</dbReference>
<evidence type="ECO:0000313" key="5">
    <source>
        <dbReference type="EMBL" id="GAA3129630.1"/>
    </source>
</evidence>
<dbReference type="PROSITE" id="PS00893">
    <property type="entry name" value="NUDIX_BOX"/>
    <property type="match status" value="1"/>
</dbReference>
<feature type="domain" description="Nudix hydrolase" evidence="4">
    <location>
        <begin position="1"/>
        <end position="124"/>
    </location>
</feature>
<keyword evidence="6" id="KW-1185">Reference proteome</keyword>
<protein>
    <submittedName>
        <fullName evidence="5">NUDIX domain-containing protein</fullName>
    </submittedName>
</protein>
<proteinExistence type="inferred from homology"/>
<dbReference type="PROSITE" id="PS51462">
    <property type="entry name" value="NUDIX"/>
    <property type="match status" value="1"/>
</dbReference>
<dbReference type="InterPro" id="IPR015797">
    <property type="entry name" value="NUDIX_hydrolase-like_dom_sf"/>
</dbReference>
<dbReference type="InterPro" id="IPR000086">
    <property type="entry name" value="NUDIX_hydrolase_dom"/>
</dbReference>
<comment type="similarity">
    <text evidence="1 3">Belongs to the Nudix hydrolase family.</text>
</comment>
<dbReference type="InterPro" id="IPR020476">
    <property type="entry name" value="Nudix_hydrolase"/>
</dbReference>
<keyword evidence="2 3" id="KW-0378">Hydrolase</keyword>
<evidence type="ECO:0000256" key="3">
    <source>
        <dbReference type="RuleBase" id="RU003476"/>
    </source>
</evidence>
<accession>A0ABP6MXK9</accession>
<gene>
    <name evidence="5" type="ORF">GCM10010466_20470</name>
</gene>
<dbReference type="InterPro" id="IPR020084">
    <property type="entry name" value="NUDIX_hydrolase_CS"/>
</dbReference>
<dbReference type="PANTHER" id="PTHR43736:SF1">
    <property type="entry name" value="DIHYDRONEOPTERIN TRIPHOSPHATE DIPHOSPHATASE"/>
    <property type="match status" value="1"/>
</dbReference>
<dbReference type="PRINTS" id="PR00502">
    <property type="entry name" value="NUDIXFAMILY"/>
</dbReference>
<name>A0ABP6MXK9_9ACTN</name>
<dbReference type="EMBL" id="BAAAUT010000013">
    <property type="protein sequence ID" value="GAA3129630.1"/>
    <property type="molecule type" value="Genomic_DNA"/>
</dbReference>
<organism evidence="5 6">
    <name type="scientific">Planomonospora alba</name>
    <dbReference type="NCBI Taxonomy" id="161354"/>
    <lineage>
        <taxon>Bacteria</taxon>
        <taxon>Bacillati</taxon>
        <taxon>Actinomycetota</taxon>
        <taxon>Actinomycetes</taxon>
        <taxon>Streptosporangiales</taxon>
        <taxon>Streptosporangiaceae</taxon>
        <taxon>Planomonospora</taxon>
    </lineage>
</organism>
<comment type="caution">
    <text evidence="5">The sequence shown here is derived from an EMBL/GenBank/DDBJ whole genome shotgun (WGS) entry which is preliminary data.</text>
</comment>